<dbReference type="Proteomes" id="UP000552700">
    <property type="component" value="Unassembled WGS sequence"/>
</dbReference>
<evidence type="ECO:0000313" key="3">
    <source>
        <dbReference type="Proteomes" id="UP000552700"/>
    </source>
</evidence>
<keyword evidence="3" id="KW-1185">Reference proteome</keyword>
<accession>A0A841J238</accession>
<dbReference type="GO" id="GO:0016757">
    <property type="term" value="F:glycosyltransferase activity"/>
    <property type="evidence" value="ECO:0007669"/>
    <property type="project" value="InterPro"/>
</dbReference>
<dbReference type="Pfam" id="PF00534">
    <property type="entry name" value="Glycos_transf_1"/>
    <property type="match status" value="1"/>
</dbReference>
<dbReference type="PANTHER" id="PTHR45947">
    <property type="entry name" value="SULFOQUINOVOSYL TRANSFERASE SQD2"/>
    <property type="match status" value="1"/>
</dbReference>
<proteinExistence type="predicted"/>
<reference evidence="2 3" key="1">
    <citation type="submission" date="2020-08" db="EMBL/GenBank/DDBJ databases">
        <title>Genomic Encyclopedia of Type Strains, Phase IV (KMG-IV): sequencing the most valuable type-strain genomes for metagenomic binning, comparative biology and taxonomic classification.</title>
        <authorList>
            <person name="Goeker M."/>
        </authorList>
    </citation>
    <scope>NUCLEOTIDE SEQUENCE [LARGE SCALE GENOMIC DNA]</scope>
    <source>
        <strain evidence="2 3">DSM 102255</strain>
    </source>
</reference>
<dbReference type="EMBL" id="JACIJP010000005">
    <property type="protein sequence ID" value="MBB6125013.1"/>
    <property type="molecule type" value="Genomic_DNA"/>
</dbReference>
<dbReference type="Gene3D" id="3.40.50.2000">
    <property type="entry name" value="Glycogen Phosphorylase B"/>
    <property type="match status" value="1"/>
</dbReference>
<comment type="caution">
    <text evidence="2">The sequence shown here is derived from an EMBL/GenBank/DDBJ whole genome shotgun (WGS) entry which is preliminary data.</text>
</comment>
<dbReference type="InterPro" id="IPR001296">
    <property type="entry name" value="Glyco_trans_1"/>
</dbReference>
<sequence length="367" mass="40682">MTTFNPMVEVTVPPENCGPIDSIGGRDRLVVEHLPSAWSPLAFARSLVPTARRLRRAIDGSQHLQFAIGGLWGDWGAVSTLLARRAGRSAAVWTDRVESDVTRFHAGRSRGLRRIYWAATAWVMGNYERFIIRRSSMGLFHGMDTYRAYSPFSSAPRLVHNIHLSEKDRISGPELEQKLGQHPKADVRILYAGRVHSEKGVFDWIDALALLRDMGLKFTACWYGDGPDLAEARTQIARHALGDRVTMPGTLSDRDALLRQLREADIFLFCHKTRESPRCLIEALLSGTPIIGYDSPYPADLISRFGGGVLTREDPHALAHAVADAAASSSTLQDLQRNAARDGHDLTAEAVFHHRAMLIKSIEGGRC</sequence>
<dbReference type="PANTHER" id="PTHR45947:SF3">
    <property type="entry name" value="SULFOQUINOVOSYL TRANSFERASE SQD2"/>
    <property type="match status" value="1"/>
</dbReference>
<dbReference type="SUPFAM" id="SSF53756">
    <property type="entry name" value="UDP-Glycosyltransferase/glycogen phosphorylase"/>
    <property type="match status" value="1"/>
</dbReference>
<dbReference type="AlphaFoldDB" id="A0A841J238"/>
<keyword evidence="2" id="KW-0808">Transferase</keyword>
<gene>
    <name evidence="2" type="ORF">FHS92_002770</name>
</gene>
<evidence type="ECO:0000259" key="1">
    <source>
        <dbReference type="Pfam" id="PF00534"/>
    </source>
</evidence>
<name>A0A841J238_9SPHN</name>
<feature type="domain" description="Glycosyl transferase family 1" evidence="1">
    <location>
        <begin position="181"/>
        <end position="340"/>
    </location>
</feature>
<protein>
    <submittedName>
        <fullName evidence="2">Glycosyltransferase involved in cell wall biosynthesis</fullName>
    </submittedName>
</protein>
<organism evidence="2 3">
    <name type="scientific">Sphingobium subterraneum</name>
    <dbReference type="NCBI Taxonomy" id="627688"/>
    <lineage>
        <taxon>Bacteria</taxon>
        <taxon>Pseudomonadati</taxon>
        <taxon>Pseudomonadota</taxon>
        <taxon>Alphaproteobacteria</taxon>
        <taxon>Sphingomonadales</taxon>
        <taxon>Sphingomonadaceae</taxon>
        <taxon>Sphingobium</taxon>
    </lineage>
</organism>
<evidence type="ECO:0000313" key="2">
    <source>
        <dbReference type="EMBL" id="MBB6125013.1"/>
    </source>
</evidence>
<dbReference type="InterPro" id="IPR050194">
    <property type="entry name" value="Glycosyltransferase_grp1"/>
</dbReference>